<name>A0A5E4UC33_9BURK</name>
<evidence type="ECO:0000256" key="3">
    <source>
        <dbReference type="ARBA" id="ARBA00022989"/>
    </source>
</evidence>
<evidence type="ECO:0000256" key="1">
    <source>
        <dbReference type="ARBA" id="ARBA00004167"/>
    </source>
</evidence>
<dbReference type="RefSeq" id="WP_150679317.1">
    <property type="nucleotide sequence ID" value="NZ_CABPSK010000002.1"/>
</dbReference>
<dbReference type="NCBIfam" id="TIGR01352">
    <property type="entry name" value="tonB_Cterm"/>
    <property type="match status" value="1"/>
</dbReference>
<evidence type="ECO:0000256" key="2">
    <source>
        <dbReference type="ARBA" id="ARBA00022692"/>
    </source>
</evidence>
<dbReference type="InterPro" id="IPR006260">
    <property type="entry name" value="TonB/TolA_C"/>
</dbReference>
<dbReference type="EMBL" id="CABPSK010000002">
    <property type="protein sequence ID" value="VVD97616.1"/>
    <property type="molecule type" value="Genomic_DNA"/>
</dbReference>
<gene>
    <name evidence="6" type="ORF">PPN31114_01947</name>
</gene>
<evidence type="ECO:0000256" key="5">
    <source>
        <dbReference type="SAM" id="MobiDB-lite"/>
    </source>
</evidence>
<evidence type="ECO:0000256" key="4">
    <source>
        <dbReference type="ARBA" id="ARBA00023136"/>
    </source>
</evidence>
<dbReference type="SUPFAM" id="SSF74653">
    <property type="entry name" value="TolA/TonB C-terminal domain"/>
    <property type="match status" value="1"/>
</dbReference>
<dbReference type="Proteomes" id="UP000366945">
    <property type="component" value="Unassembled WGS sequence"/>
</dbReference>
<dbReference type="GeneID" id="300403988"/>
<dbReference type="OrthoDB" id="8758366at2"/>
<dbReference type="Gene3D" id="3.30.1150.10">
    <property type="match status" value="1"/>
</dbReference>
<sequence length="203" mass="22047">MKIGSSQRVRPNGSHHWQRSREWREVGNNAGVSLAASPAKPGKFSRAALALVLLLNSAPLLLTSCANPDFAPKSPLVLDFSPGNAPVSALDQYKIAAAQRVTEVNARQITPGNPQPMLRSVVSLEYWVDRSGNVTQVILYRSNGDREAERIAVASLRRASPLPAPSRALVDSSGRVRAVETWLFNNDGRYQLRSVAAPQIDGQ</sequence>
<feature type="region of interest" description="Disordered" evidence="5">
    <location>
        <begin position="1"/>
        <end position="20"/>
    </location>
</feature>
<keyword evidence="7" id="KW-1185">Reference proteome</keyword>
<dbReference type="GO" id="GO:0016020">
    <property type="term" value="C:membrane"/>
    <property type="evidence" value="ECO:0007669"/>
    <property type="project" value="UniProtKB-SubCell"/>
</dbReference>
<reference evidence="6 7" key="1">
    <citation type="submission" date="2019-08" db="EMBL/GenBank/DDBJ databases">
        <authorList>
            <person name="Peeters C."/>
        </authorList>
    </citation>
    <scope>NUCLEOTIDE SEQUENCE [LARGE SCALE GENOMIC DNA]</scope>
    <source>
        <strain evidence="6 7">LMG 31114</strain>
    </source>
</reference>
<accession>A0A5E4UC33</accession>
<keyword evidence="2" id="KW-0812">Transmembrane</keyword>
<evidence type="ECO:0000313" key="6">
    <source>
        <dbReference type="EMBL" id="VVD97616.1"/>
    </source>
</evidence>
<keyword evidence="4" id="KW-0472">Membrane</keyword>
<proteinExistence type="predicted"/>
<dbReference type="AlphaFoldDB" id="A0A5E4UC33"/>
<keyword evidence="3" id="KW-1133">Transmembrane helix</keyword>
<evidence type="ECO:0000313" key="7">
    <source>
        <dbReference type="Proteomes" id="UP000366945"/>
    </source>
</evidence>
<protein>
    <submittedName>
        <fullName evidence="6">Energy transducer TonB</fullName>
    </submittedName>
</protein>
<comment type="subcellular location">
    <subcellularLocation>
        <location evidence="1">Membrane</location>
        <topology evidence="1">Single-pass membrane protein</topology>
    </subcellularLocation>
</comment>
<organism evidence="6 7">
    <name type="scientific">Pandoraea pneumonica</name>
    <dbReference type="NCBI Taxonomy" id="2508299"/>
    <lineage>
        <taxon>Bacteria</taxon>
        <taxon>Pseudomonadati</taxon>
        <taxon>Pseudomonadota</taxon>
        <taxon>Betaproteobacteria</taxon>
        <taxon>Burkholderiales</taxon>
        <taxon>Burkholderiaceae</taxon>
        <taxon>Pandoraea</taxon>
    </lineage>
</organism>